<protein>
    <submittedName>
        <fullName evidence="2">Uncharacterized protein</fullName>
    </submittedName>
</protein>
<gene>
    <name evidence="2" type="ORF">CSSPJE1EN1_LOCUS10410</name>
</gene>
<name>A0ABP0WEW4_9BRYO</name>
<accession>A0ABP0WEW4</accession>
<organism evidence="2 3">
    <name type="scientific">Sphagnum jensenii</name>
    <dbReference type="NCBI Taxonomy" id="128206"/>
    <lineage>
        <taxon>Eukaryota</taxon>
        <taxon>Viridiplantae</taxon>
        <taxon>Streptophyta</taxon>
        <taxon>Embryophyta</taxon>
        <taxon>Bryophyta</taxon>
        <taxon>Sphagnophytina</taxon>
        <taxon>Sphagnopsida</taxon>
        <taxon>Sphagnales</taxon>
        <taxon>Sphagnaceae</taxon>
        <taxon>Sphagnum</taxon>
    </lineage>
</organism>
<keyword evidence="3" id="KW-1185">Reference proteome</keyword>
<feature type="compositionally biased region" description="Polar residues" evidence="1">
    <location>
        <begin position="57"/>
        <end position="70"/>
    </location>
</feature>
<feature type="compositionally biased region" description="Polar residues" evidence="1">
    <location>
        <begin position="82"/>
        <end position="92"/>
    </location>
</feature>
<reference evidence="2" key="1">
    <citation type="submission" date="2024-02" db="EMBL/GenBank/DDBJ databases">
        <authorList>
            <consortium name="ELIXIR-Norway"/>
            <consortium name="Elixir Norway"/>
        </authorList>
    </citation>
    <scope>NUCLEOTIDE SEQUENCE</scope>
</reference>
<proteinExistence type="predicted"/>
<feature type="region of interest" description="Disordered" evidence="1">
    <location>
        <begin position="57"/>
        <end position="111"/>
    </location>
</feature>
<dbReference type="EMBL" id="OZ020112">
    <property type="protein sequence ID" value="CAK9264932.1"/>
    <property type="molecule type" value="Genomic_DNA"/>
</dbReference>
<dbReference type="Proteomes" id="UP001497444">
    <property type="component" value="Chromosome 17"/>
</dbReference>
<evidence type="ECO:0000313" key="3">
    <source>
        <dbReference type="Proteomes" id="UP001497444"/>
    </source>
</evidence>
<evidence type="ECO:0000256" key="1">
    <source>
        <dbReference type="SAM" id="MobiDB-lite"/>
    </source>
</evidence>
<sequence>MPVLLYHSLETKPPTMTRTTSAIVDEHLMIIRTVSCTSRIEQTHCRERVMVARVTTMSGSSQRGCSTNNRLLAHPTGRRETYSNTEPQQQQRAPKRLHRAAPPGSRYNASL</sequence>
<evidence type="ECO:0000313" key="2">
    <source>
        <dbReference type="EMBL" id="CAK9264932.1"/>
    </source>
</evidence>